<dbReference type="Gene3D" id="1.10.8.60">
    <property type="match status" value="1"/>
</dbReference>
<dbReference type="CDD" id="cd00009">
    <property type="entry name" value="AAA"/>
    <property type="match status" value="1"/>
</dbReference>
<dbReference type="InterPro" id="IPR054425">
    <property type="entry name" value="Cdc6_ORC1-like_ATPase_lid"/>
</dbReference>
<dbReference type="InterPro" id="IPR036390">
    <property type="entry name" value="WH_DNA-bd_sf"/>
</dbReference>
<comment type="similarity">
    <text evidence="2 7">Belongs to the CDC6/cdc18 family.</text>
</comment>
<name>A0A6A4KAQ7_APOLU</name>
<gene>
    <name evidence="11" type="ORF">GE061_009694</name>
</gene>
<dbReference type="CDD" id="cd08768">
    <property type="entry name" value="Cdc6_C"/>
    <property type="match status" value="1"/>
</dbReference>
<evidence type="ECO:0000313" key="11">
    <source>
        <dbReference type="EMBL" id="KAF6214949.1"/>
    </source>
</evidence>
<dbReference type="GO" id="GO:0005634">
    <property type="term" value="C:nucleus"/>
    <property type="evidence" value="ECO:0007669"/>
    <property type="project" value="UniProtKB-SubCell"/>
</dbReference>
<dbReference type="FunFam" id="3.40.50.300:FF:000547">
    <property type="entry name" value="Cell division control protein"/>
    <property type="match status" value="1"/>
</dbReference>
<evidence type="ECO:0000256" key="2">
    <source>
        <dbReference type="ARBA" id="ARBA00006184"/>
    </source>
</evidence>
<dbReference type="GO" id="GO:0051301">
    <property type="term" value="P:cell division"/>
    <property type="evidence" value="ECO:0007669"/>
    <property type="project" value="UniProtKB-UniRule"/>
</dbReference>
<evidence type="ECO:0000256" key="4">
    <source>
        <dbReference type="ARBA" id="ARBA00022705"/>
    </source>
</evidence>
<accession>A0A6A4KAQ7</accession>
<dbReference type="Proteomes" id="UP000466442">
    <property type="component" value="Unassembled WGS sequence"/>
</dbReference>
<feature type="domain" description="AAA+ ATPase" evidence="9">
    <location>
        <begin position="141"/>
        <end position="284"/>
    </location>
</feature>
<dbReference type="Pfam" id="PF09079">
    <property type="entry name" value="WHD_Cdc6"/>
    <property type="match status" value="1"/>
</dbReference>
<feature type="compositionally biased region" description="Basic and acidic residues" evidence="8">
    <location>
        <begin position="16"/>
        <end position="30"/>
    </location>
</feature>
<dbReference type="InterPro" id="IPR027417">
    <property type="entry name" value="P-loop_NTPase"/>
</dbReference>
<dbReference type="SMART" id="SM01074">
    <property type="entry name" value="Cdc6_C"/>
    <property type="match status" value="1"/>
</dbReference>
<dbReference type="OrthoDB" id="1926878at2759"/>
<dbReference type="EMBL" id="WIXP02000002">
    <property type="protein sequence ID" value="KAF6214949.1"/>
    <property type="molecule type" value="Genomic_DNA"/>
</dbReference>
<evidence type="ECO:0000256" key="1">
    <source>
        <dbReference type="ARBA" id="ARBA00004123"/>
    </source>
</evidence>
<keyword evidence="5 7" id="KW-0539">Nucleus</keyword>
<dbReference type="Gene3D" id="1.10.10.10">
    <property type="entry name" value="Winged helix-like DNA-binding domain superfamily/Winged helix DNA-binding domain"/>
    <property type="match status" value="1"/>
</dbReference>
<dbReference type="InterPro" id="IPR050311">
    <property type="entry name" value="ORC1/CDC6"/>
</dbReference>
<feature type="domain" description="Cdc6 C-terminal" evidence="10">
    <location>
        <begin position="393"/>
        <end position="473"/>
    </location>
</feature>
<keyword evidence="12" id="KW-1185">Reference proteome</keyword>
<evidence type="ECO:0000256" key="6">
    <source>
        <dbReference type="ARBA" id="ARBA00023306"/>
    </source>
</evidence>
<dbReference type="SUPFAM" id="SSF52540">
    <property type="entry name" value="P-loop containing nucleoside triphosphate hydrolases"/>
    <property type="match status" value="1"/>
</dbReference>
<dbReference type="GO" id="GO:0016887">
    <property type="term" value="F:ATP hydrolysis activity"/>
    <property type="evidence" value="ECO:0007669"/>
    <property type="project" value="InterPro"/>
</dbReference>
<comment type="caution">
    <text evidence="11">The sequence shown here is derived from an EMBL/GenBank/DDBJ whole genome shotgun (WGS) entry which is preliminary data.</text>
</comment>
<feature type="compositionally biased region" description="Polar residues" evidence="8">
    <location>
        <begin position="1"/>
        <end position="15"/>
    </location>
</feature>
<keyword evidence="4" id="KW-0235">DNA replication</keyword>
<dbReference type="InterPro" id="IPR036388">
    <property type="entry name" value="WH-like_DNA-bd_sf"/>
</dbReference>
<dbReference type="PIRSF" id="PIRSF001767">
    <property type="entry name" value="Cdc6"/>
    <property type="match status" value="1"/>
</dbReference>
<dbReference type="Pfam" id="PF13401">
    <property type="entry name" value="AAA_22"/>
    <property type="match status" value="1"/>
</dbReference>
<evidence type="ECO:0000256" key="8">
    <source>
        <dbReference type="SAM" id="MobiDB-lite"/>
    </source>
</evidence>
<evidence type="ECO:0000259" key="9">
    <source>
        <dbReference type="SMART" id="SM00382"/>
    </source>
</evidence>
<evidence type="ECO:0000259" key="10">
    <source>
        <dbReference type="SMART" id="SM01074"/>
    </source>
</evidence>
<evidence type="ECO:0000256" key="3">
    <source>
        <dbReference type="ARBA" id="ARBA00022618"/>
    </source>
</evidence>
<evidence type="ECO:0000256" key="7">
    <source>
        <dbReference type="PIRNR" id="PIRNR001767"/>
    </source>
</evidence>
<dbReference type="InterPro" id="IPR016314">
    <property type="entry name" value="Cdc6/18"/>
</dbReference>
<protein>
    <recommendedName>
        <fullName evidence="7">Cell division control protein</fullName>
    </recommendedName>
</protein>
<dbReference type="Pfam" id="PF22606">
    <property type="entry name" value="Cdc6-ORC-like_ATPase_lid"/>
    <property type="match status" value="1"/>
</dbReference>
<dbReference type="PANTHER" id="PTHR10763:SF26">
    <property type="entry name" value="CELL DIVISION CONTROL PROTEIN 6 HOMOLOG"/>
    <property type="match status" value="1"/>
</dbReference>
<dbReference type="PANTHER" id="PTHR10763">
    <property type="entry name" value="CELL DIVISION CONTROL PROTEIN 6-RELATED"/>
    <property type="match status" value="1"/>
</dbReference>
<evidence type="ECO:0000256" key="5">
    <source>
        <dbReference type="ARBA" id="ARBA00023242"/>
    </source>
</evidence>
<keyword evidence="3" id="KW-0132">Cell division</keyword>
<dbReference type="GO" id="GO:0003688">
    <property type="term" value="F:DNA replication origin binding"/>
    <property type="evidence" value="ECO:0007669"/>
    <property type="project" value="TreeGrafter"/>
</dbReference>
<dbReference type="AlphaFoldDB" id="A0A6A4KAQ7"/>
<feature type="compositionally biased region" description="Low complexity" evidence="8">
    <location>
        <begin position="59"/>
        <end position="72"/>
    </location>
</feature>
<organism evidence="11 12">
    <name type="scientific">Apolygus lucorum</name>
    <name type="common">Small green plant bug</name>
    <name type="synonym">Lygocoris lucorum</name>
    <dbReference type="NCBI Taxonomy" id="248454"/>
    <lineage>
        <taxon>Eukaryota</taxon>
        <taxon>Metazoa</taxon>
        <taxon>Ecdysozoa</taxon>
        <taxon>Arthropoda</taxon>
        <taxon>Hexapoda</taxon>
        <taxon>Insecta</taxon>
        <taxon>Pterygota</taxon>
        <taxon>Neoptera</taxon>
        <taxon>Paraneoptera</taxon>
        <taxon>Hemiptera</taxon>
        <taxon>Heteroptera</taxon>
        <taxon>Panheteroptera</taxon>
        <taxon>Cimicomorpha</taxon>
        <taxon>Miridae</taxon>
        <taxon>Mirini</taxon>
        <taxon>Apolygus</taxon>
    </lineage>
</organism>
<dbReference type="InterPro" id="IPR015163">
    <property type="entry name" value="Cdc6_C"/>
</dbReference>
<dbReference type="GO" id="GO:0006270">
    <property type="term" value="P:DNA replication initiation"/>
    <property type="evidence" value="ECO:0007669"/>
    <property type="project" value="UniProtKB-UniRule"/>
</dbReference>
<dbReference type="GO" id="GO:0033314">
    <property type="term" value="P:mitotic DNA replication checkpoint signaling"/>
    <property type="evidence" value="ECO:0007669"/>
    <property type="project" value="TreeGrafter"/>
</dbReference>
<dbReference type="InterPro" id="IPR049945">
    <property type="entry name" value="AAA_22"/>
</dbReference>
<dbReference type="InterPro" id="IPR003593">
    <property type="entry name" value="AAA+_ATPase"/>
</dbReference>
<reference evidence="11" key="1">
    <citation type="journal article" date="2021" name="Mol. Ecol. Resour.">
        <title>Apolygus lucorum genome provides insights into omnivorousness and mesophyll feeding.</title>
        <authorList>
            <person name="Liu Y."/>
            <person name="Liu H."/>
            <person name="Wang H."/>
            <person name="Huang T."/>
            <person name="Liu B."/>
            <person name="Yang B."/>
            <person name="Yin L."/>
            <person name="Li B."/>
            <person name="Zhang Y."/>
            <person name="Zhang S."/>
            <person name="Jiang F."/>
            <person name="Zhang X."/>
            <person name="Ren Y."/>
            <person name="Wang B."/>
            <person name="Wang S."/>
            <person name="Lu Y."/>
            <person name="Wu K."/>
            <person name="Fan W."/>
            <person name="Wang G."/>
        </authorList>
    </citation>
    <scope>NUCLEOTIDE SEQUENCE</scope>
    <source>
        <strain evidence="11">12Hb</strain>
    </source>
</reference>
<evidence type="ECO:0000313" key="12">
    <source>
        <dbReference type="Proteomes" id="UP000466442"/>
    </source>
</evidence>
<feature type="region of interest" description="Disordered" evidence="8">
    <location>
        <begin position="1"/>
        <end position="74"/>
    </location>
</feature>
<proteinExistence type="inferred from homology"/>
<comment type="subcellular location">
    <subcellularLocation>
        <location evidence="1 7">Nucleus</location>
    </subcellularLocation>
</comment>
<dbReference type="SMART" id="SM00382">
    <property type="entry name" value="AAA"/>
    <property type="match status" value="1"/>
</dbReference>
<comment type="function">
    <text evidence="7">Involved in the initiation of DNA replication. Also participates in checkpoint controls that ensure DNA replication is completed before mitosis is initiated.</text>
</comment>
<keyword evidence="6" id="KW-0131">Cell cycle</keyword>
<dbReference type="Gene3D" id="3.40.50.300">
    <property type="entry name" value="P-loop containing nucleotide triphosphate hydrolases"/>
    <property type="match status" value="1"/>
</dbReference>
<dbReference type="SUPFAM" id="SSF46785">
    <property type="entry name" value="Winged helix' DNA-binding domain"/>
    <property type="match status" value="1"/>
</dbReference>
<sequence length="491" mass="54003">MSSALKTSSIPNSPRKQPEREAAKGKENSESVKPSVEKNVQQVKSRSSKRYNDCKEVESSPPKIAKSPSKSPCTQLKNIKISDTRNSKVAKSISFPPEDRYEDLSDAIRALHTSAPSSLPCRGEKVDKISGIIRDCLASQVSSTIYISGPPGTGKTACLNHIISQPEFSSKFTVVYINCTGIKSASSVYSKIGQELGIKIKSRTEKACQEALLNHLKLPHKMILLVLDEIDQLESKRQSILYTIFEWPSLPTSNIVLVGIANALDLTDRVLPRLQTRMKLRPTLIQFSPYTRPEIIDILTQRLSEAGVDKVLSGPALHLLASKVAAVSGDIRKALDVARRVLELAQQDGLKETESVPIGNVMEVVSSVYGTSTSLQGNDGSSATFPVQQKLLICAALLIRQNSKCKELTIGKLHDVYRKICENRNIGFLDLSEFISLAELVESRGIIKIQGKTRNRLSKLTMQWDENEVSSALKDKQLLSSVLADLSVLPR</sequence>